<dbReference type="Proteomes" id="UP001549366">
    <property type="component" value="Unassembled WGS sequence"/>
</dbReference>
<accession>A0ABV2SIN9</accession>
<dbReference type="EMBL" id="JBEWTB010000002">
    <property type="protein sequence ID" value="MET4757626.1"/>
    <property type="molecule type" value="Genomic_DNA"/>
</dbReference>
<organism evidence="1 2">
    <name type="scientific">Endozoicomonas lisbonensis</name>
    <dbReference type="NCBI Taxonomy" id="3120522"/>
    <lineage>
        <taxon>Bacteria</taxon>
        <taxon>Pseudomonadati</taxon>
        <taxon>Pseudomonadota</taxon>
        <taxon>Gammaproteobacteria</taxon>
        <taxon>Oceanospirillales</taxon>
        <taxon>Endozoicomonadaceae</taxon>
        <taxon>Endozoicomonas</taxon>
    </lineage>
</organism>
<keyword evidence="2" id="KW-1185">Reference proteome</keyword>
<reference evidence="1 2" key="1">
    <citation type="submission" date="2024-06" db="EMBL/GenBank/DDBJ databases">
        <title>Genomic Encyclopedia of Type Strains, Phase V (KMG-V): Genome sequencing to study the core and pangenomes of soil and plant-associated prokaryotes.</title>
        <authorList>
            <person name="Whitman W."/>
        </authorList>
    </citation>
    <scope>NUCLEOTIDE SEQUENCE [LARGE SCALE GENOMIC DNA]</scope>
    <source>
        <strain evidence="1 2">NE40</strain>
    </source>
</reference>
<evidence type="ECO:0000313" key="1">
    <source>
        <dbReference type="EMBL" id="MET4757626.1"/>
    </source>
</evidence>
<comment type="caution">
    <text evidence="1">The sequence shown here is derived from an EMBL/GenBank/DDBJ whole genome shotgun (WGS) entry which is preliminary data.</text>
</comment>
<sequence length="448" mass="51101">MQRCLSSVLLSRGVLLYFIFFFTCSDTLFASYYRIFPEGCESDNAKVVFIRTGKQLDANWLLENAHLNVQEVSFHAIEASNAAYFIFNGGIGHRGLNFAEYSSHLVSAIRAVFLIMADSRFHPPARSVASEPPRVDQRDFFIAVDQLEQLAWLLNSIGQLADRLQGEGAIADWHFIRLVFHDEGRVAVRIRVSSQDHELVLQRFREHFPFRTIAIQRPQIDSASGTQSFPPINTNQRRNRFDILEVGVESVNLIRGLLAANNLLSFETINIPDRTTYQSFIVRFNVRREDLQRIADPEWLDNVRSFLRWLDVDTSTGNVRPFSGYLARIDGSHYQANGIALTLSFRFIIYTGRNNQESVTPSDLLGQTGVSDARPWDSLQIRWHYPVRQTVVQPVCFAGILLRVLRLLSRRNHAENGNPAETVRLLTNPNRDASHTHFIQLPGSSRTN</sequence>
<gene>
    <name evidence="1" type="ORF">V5J35_002818</name>
</gene>
<evidence type="ECO:0000313" key="2">
    <source>
        <dbReference type="Proteomes" id="UP001549366"/>
    </source>
</evidence>
<protein>
    <submittedName>
        <fullName evidence="1">Uncharacterized protein</fullName>
    </submittedName>
</protein>
<proteinExistence type="predicted"/>
<dbReference type="RefSeq" id="WP_354007767.1">
    <property type="nucleotide sequence ID" value="NZ_JBEWTA010000001.1"/>
</dbReference>
<name>A0ABV2SIN9_9GAMM</name>